<evidence type="ECO:0008006" key="3">
    <source>
        <dbReference type="Google" id="ProtNLM"/>
    </source>
</evidence>
<reference evidence="1 2" key="1">
    <citation type="submission" date="2016-10" db="EMBL/GenBank/DDBJ databases">
        <authorList>
            <person name="de Groot N.N."/>
        </authorList>
    </citation>
    <scope>NUCLEOTIDE SEQUENCE [LARGE SCALE GENOMIC DNA]</scope>
    <source>
        <strain evidence="1 2">CGMCC 4.6533</strain>
    </source>
</reference>
<accession>A0A1G9PTZ1</accession>
<proteinExistence type="predicted"/>
<protein>
    <recommendedName>
        <fullName evidence="3">Phage tail sheath protein</fullName>
    </recommendedName>
</protein>
<dbReference type="STRING" id="633440.SAMN05421869_134102"/>
<keyword evidence="2" id="KW-1185">Reference proteome</keyword>
<evidence type="ECO:0000313" key="1">
    <source>
        <dbReference type="EMBL" id="SDM02230.1"/>
    </source>
</evidence>
<dbReference type="EMBL" id="FNDJ01000034">
    <property type="protein sequence ID" value="SDM02230.1"/>
    <property type="molecule type" value="Genomic_DNA"/>
</dbReference>
<sequence length="479" mass="49122">MTVRYIRVNPVADLFAPAVRAFGNIAVVGQVRPAVAAPAAPTAAAVTGAGLGIGTYRYAVTMVTAQGETETGAEATVATTAGNQVVNVTAIPTGGAGTNTVARRLYRTAVNGTAGSGRLLATIEDNTTTTFTDTAADARLGAEPPIARPNTPIAFTDPAEARRRAPGDLGEAIALAFAQSPGPTLVYGVRTAAGPDWAAAINAVAPLDAQLVALANTALDATTGAAPGGAIVLLANHVSSVSNTGGDGKERMGVAMLAKGATATGVVTGALANERMIYIAHKSDQDAAAALAGMIAGYEPHISMLLKPVNITSADFTPSEIAAINGTETFASGPAGNGVNWLVDPVLIPGHGTYLGEGYTGNPGGKKYIDIVRTVDDVSFRVKAQLIKTIGILRVSRSGLRALEAQMEAVLQPLVRSEVIEGFTITTPLKVLLDKDPNTLTEAELNRVNDAQSQRVVEVLVSVDYAGAIHRLSITLKFV</sequence>
<name>A0A1G9PTZ1_9ACTN</name>
<dbReference type="Proteomes" id="UP000199202">
    <property type="component" value="Unassembled WGS sequence"/>
</dbReference>
<gene>
    <name evidence="1" type="ORF">SAMN05421869_134102</name>
</gene>
<organism evidence="1 2">
    <name type="scientific">Nonomuraea jiangxiensis</name>
    <dbReference type="NCBI Taxonomy" id="633440"/>
    <lineage>
        <taxon>Bacteria</taxon>
        <taxon>Bacillati</taxon>
        <taxon>Actinomycetota</taxon>
        <taxon>Actinomycetes</taxon>
        <taxon>Streptosporangiales</taxon>
        <taxon>Streptosporangiaceae</taxon>
        <taxon>Nonomuraea</taxon>
    </lineage>
</organism>
<dbReference type="AlphaFoldDB" id="A0A1G9PTZ1"/>
<evidence type="ECO:0000313" key="2">
    <source>
        <dbReference type="Proteomes" id="UP000199202"/>
    </source>
</evidence>
<dbReference type="RefSeq" id="WP_218136317.1">
    <property type="nucleotide sequence ID" value="NZ_FNDJ01000034.1"/>
</dbReference>